<gene>
    <name evidence="11" type="ORF">SYNTR_1412</name>
</gene>
<dbReference type="GO" id="GO:0003887">
    <property type="term" value="F:DNA-directed DNA polymerase activity"/>
    <property type="evidence" value="ECO:0007669"/>
    <property type="project" value="UniProtKB-KW"/>
</dbReference>
<dbReference type="EMBL" id="CP046457">
    <property type="protein sequence ID" value="QGU00006.1"/>
    <property type="molecule type" value="Genomic_DNA"/>
</dbReference>
<dbReference type="InterPro" id="IPR010372">
    <property type="entry name" value="DNA_pol3_delta_N"/>
</dbReference>
<accession>A0A6I6DBI4</accession>
<dbReference type="PANTHER" id="PTHR34388">
    <property type="entry name" value="DNA POLYMERASE III SUBUNIT DELTA"/>
    <property type="match status" value="1"/>
</dbReference>
<dbReference type="Gene3D" id="3.40.50.300">
    <property type="entry name" value="P-loop containing nucleotide triphosphate hydrolases"/>
    <property type="match status" value="1"/>
</dbReference>
<dbReference type="Gene3D" id="1.20.272.10">
    <property type="match status" value="1"/>
</dbReference>
<dbReference type="SUPFAM" id="SSF48019">
    <property type="entry name" value="post-AAA+ oligomerization domain-like"/>
    <property type="match status" value="1"/>
</dbReference>
<evidence type="ECO:0000256" key="1">
    <source>
        <dbReference type="ARBA" id="ARBA00012417"/>
    </source>
</evidence>
<evidence type="ECO:0000256" key="6">
    <source>
        <dbReference type="ARBA" id="ARBA00022932"/>
    </source>
</evidence>
<evidence type="ECO:0000256" key="5">
    <source>
        <dbReference type="ARBA" id="ARBA00022705"/>
    </source>
</evidence>
<evidence type="ECO:0000256" key="4">
    <source>
        <dbReference type="ARBA" id="ARBA00022695"/>
    </source>
</evidence>
<proteinExistence type="inferred from homology"/>
<dbReference type="InterPro" id="IPR027417">
    <property type="entry name" value="P-loop_NTPase"/>
</dbReference>
<keyword evidence="4" id="KW-0548">Nucleotidyltransferase</keyword>
<dbReference type="GO" id="GO:0009360">
    <property type="term" value="C:DNA polymerase III complex"/>
    <property type="evidence" value="ECO:0007669"/>
    <property type="project" value="InterPro"/>
</dbReference>
<dbReference type="SUPFAM" id="SSF52540">
    <property type="entry name" value="P-loop containing nucleoside triphosphate hydrolases"/>
    <property type="match status" value="1"/>
</dbReference>
<dbReference type="RefSeq" id="WP_197079051.1">
    <property type="nucleotide sequence ID" value="NZ_CP046457.1"/>
</dbReference>
<comment type="catalytic activity">
    <reaction evidence="8">
        <text>DNA(n) + a 2'-deoxyribonucleoside 5'-triphosphate = DNA(n+1) + diphosphate</text>
        <dbReference type="Rhea" id="RHEA:22508"/>
        <dbReference type="Rhea" id="RHEA-COMP:17339"/>
        <dbReference type="Rhea" id="RHEA-COMP:17340"/>
        <dbReference type="ChEBI" id="CHEBI:33019"/>
        <dbReference type="ChEBI" id="CHEBI:61560"/>
        <dbReference type="ChEBI" id="CHEBI:173112"/>
        <dbReference type="EC" id="2.7.7.7"/>
    </reaction>
</comment>
<evidence type="ECO:0000256" key="2">
    <source>
        <dbReference type="ARBA" id="ARBA00017703"/>
    </source>
</evidence>
<dbReference type="GO" id="GO:0003677">
    <property type="term" value="F:DNA binding"/>
    <property type="evidence" value="ECO:0007669"/>
    <property type="project" value="InterPro"/>
</dbReference>
<dbReference type="Gene3D" id="1.10.8.60">
    <property type="match status" value="1"/>
</dbReference>
<reference evidence="12" key="1">
    <citation type="journal article" date="2019" name="Microbiology">
        <title>Complete Genome Sequence of an Uncultured Bacterium of the Candidate Phylum Bipolaricaulota.</title>
        <authorList>
            <person name="Kadnikov V.V."/>
            <person name="Mardanov A.V."/>
            <person name="Beletsky A.V."/>
            <person name="Frank Y.A."/>
            <person name="Karnachuk O.V."/>
            <person name="Ravin N.V."/>
        </authorList>
    </citation>
    <scope>NUCLEOTIDE SEQUENCE [LARGE SCALE GENOMIC DNA]</scope>
</reference>
<evidence type="ECO:0000259" key="10">
    <source>
        <dbReference type="Pfam" id="PF21694"/>
    </source>
</evidence>
<evidence type="ECO:0000313" key="12">
    <source>
        <dbReference type="Proteomes" id="UP000426444"/>
    </source>
</evidence>
<comment type="similarity">
    <text evidence="7">Belongs to the DNA polymerase HolA subunit family.</text>
</comment>
<evidence type="ECO:0000256" key="8">
    <source>
        <dbReference type="ARBA" id="ARBA00049244"/>
    </source>
</evidence>
<dbReference type="AlphaFoldDB" id="A0A6I6DBI4"/>
<dbReference type="GO" id="GO:0006261">
    <property type="term" value="P:DNA-templated DNA replication"/>
    <property type="evidence" value="ECO:0007669"/>
    <property type="project" value="TreeGrafter"/>
</dbReference>
<dbReference type="NCBIfam" id="TIGR01128">
    <property type="entry name" value="holA"/>
    <property type="match status" value="1"/>
</dbReference>
<dbReference type="KEGG" id="salq:SYNTR_1412"/>
<dbReference type="Pfam" id="PF06144">
    <property type="entry name" value="DNA_pol3_delta"/>
    <property type="match status" value="1"/>
</dbReference>
<evidence type="ECO:0000256" key="3">
    <source>
        <dbReference type="ARBA" id="ARBA00022679"/>
    </source>
</evidence>
<evidence type="ECO:0000313" key="11">
    <source>
        <dbReference type="EMBL" id="QGU00006.1"/>
    </source>
</evidence>
<dbReference type="Proteomes" id="UP000426444">
    <property type="component" value="Chromosome"/>
</dbReference>
<evidence type="ECO:0000256" key="7">
    <source>
        <dbReference type="ARBA" id="ARBA00034754"/>
    </source>
</evidence>
<feature type="domain" description="DNA polymerase III delta N-terminal" evidence="9">
    <location>
        <begin position="5"/>
        <end position="130"/>
    </location>
</feature>
<protein>
    <recommendedName>
        <fullName evidence="2">DNA polymerase III subunit delta</fullName>
        <ecNumber evidence="1">2.7.7.7</ecNumber>
    </recommendedName>
</protein>
<name>A0A6I6DBI4_9FIRM</name>
<dbReference type="Pfam" id="PF21694">
    <property type="entry name" value="DNA_pol3_delta_C"/>
    <property type="match status" value="1"/>
</dbReference>
<evidence type="ECO:0000259" key="9">
    <source>
        <dbReference type="Pfam" id="PF06144"/>
    </source>
</evidence>
<keyword evidence="6" id="KW-0239">DNA-directed DNA polymerase</keyword>
<dbReference type="InterPro" id="IPR048466">
    <property type="entry name" value="DNA_pol3_delta-like_C"/>
</dbReference>
<dbReference type="InterPro" id="IPR005790">
    <property type="entry name" value="DNA_polIII_delta"/>
</dbReference>
<dbReference type="PANTHER" id="PTHR34388:SF1">
    <property type="entry name" value="DNA POLYMERASE III SUBUNIT DELTA"/>
    <property type="match status" value="1"/>
</dbReference>
<dbReference type="EC" id="2.7.7.7" evidence="1"/>
<dbReference type="InterPro" id="IPR008921">
    <property type="entry name" value="DNA_pol3_clamp-load_cplx_C"/>
</dbReference>
<keyword evidence="12" id="KW-1185">Reference proteome</keyword>
<feature type="domain" description="DNA polymerase III delta subunit-like C-terminal" evidence="10">
    <location>
        <begin position="200"/>
        <end position="318"/>
    </location>
</feature>
<keyword evidence="5" id="KW-0235">DNA replication</keyword>
<keyword evidence="3" id="KW-0808">Transferase</keyword>
<sequence length="322" mass="37990">MKPIYFIWGEDVYLLDKAIENKIEDIEKLYEDESEIIYLEADELGPLELAHSLEYSSLFSLHRIVIIKKPWWLNKASRKNKKIDEIYQVLKSYLNKEYQQQALIITALEYNKTNSIAKLINENAQIINCQKPTKDFLVNWMENDLNTRGKTITPKAAAIIANSKNDMYYIKNLIDKICLINYNKEINYQDIEYELESREEINIFRLTDAIFDRDLNQSITAFNKLILQGSHPVFILYMITRQFVDFSKVKYYKELGFSKEKVEQESGMKSFVIRKMMAKTQTFSWEEIRIVFEELLKTDILLKTTSSDEKLVMETLLVGLCK</sequence>
<organism evidence="11 12">
    <name type="scientific">Candidatus Syntrophocurvum alkaliphilum</name>
    <dbReference type="NCBI Taxonomy" id="2293317"/>
    <lineage>
        <taxon>Bacteria</taxon>
        <taxon>Bacillati</taxon>
        <taxon>Bacillota</taxon>
        <taxon>Clostridia</taxon>
        <taxon>Eubacteriales</taxon>
        <taxon>Syntrophomonadaceae</taxon>
        <taxon>Candidatus Syntrophocurvum</taxon>
    </lineage>
</organism>